<feature type="transmembrane region" description="Helical" evidence="5">
    <location>
        <begin position="411"/>
        <end position="430"/>
    </location>
</feature>
<dbReference type="InterPro" id="IPR020846">
    <property type="entry name" value="MFS_dom"/>
</dbReference>
<feature type="transmembrane region" description="Helical" evidence="5">
    <location>
        <begin position="111"/>
        <end position="133"/>
    </location>
</feature>
<feature type="transmembrane region" description="Helical" evidence="5">
    <location>
        <begin position="292"/>
        <end position="313"/>
    </location>
</feature>
<evidence type="ECO:0000256" key="4">
    <source>
        <dbReference type="ARBA" id="ARBA00023136"/>
    </source>
</evidence>
<evidence type="ECO:0000259" key="6">
    <source>
        <dbReference type="PROSITE" id="PS50850"/>
    </source>
</evidence>
<dbReference type="Pfam" id="PF07690">
    <property type="entry name" value="MFS_1"/>
    <property type="match status" value="1"/>
</dbReference>
<comment type="subcellular location">
    <subcellularLocation>
        <location evidence="1">Membrane</location>
        <topology evidence="1">Multi-pass membrane protein</topology>
    </subcellularLocation>
</comment>
<dbReference type="CDD" id="cd17365">
    <property type="entry name" value="MFS_PcaK_like"/>
    <property type="match status" value="1"/>
</dbReference>
<keyword evidence="3 5" id="KW-1133">Transmembrane helix</keyword>
<feature type="domain" description="Major facilitator superfamily (MFS) profile" evidence="6">
    <location>
        <begin position="21"/>
        <end position="434"/>
    </location>
</feature>
<evidence type="ECO:0000313" key="8">
    <source>
        <dbReference type="Proteomes" id="UP000501168"/>
    </source>
</evidence>
<keyword evidence="2 5" id="KW-0812">Transmembrane</keyword>
<feature type="transmembrane region" description="Helical" evidence="5">
    <location>
        <begin position="59"/>
        <end position="79"/>
    </location>
</feature>
<organism evidence="7 8">
    <name type="scientific">Zophobihabitans entericus</name>
    <dbReference type="NCBI Taxonomy" id="1635327"/>
    <lineage>
        <taxon>Bacteria</taxon>
        <taxon>Pseudomonadati</taxon>
        <taxon>Pseudomonadota</taxon>
        <taxon>Gammaproteobacteria</taxon>
        <taxon>Orbales</taxon>
        <taxon>Orbaceae</taxon>
        <taxon>Zophobihabitans</taxon>
    </lineage>
</organism>
<feature type="transmembrane region" description="Helical" evidence="5">
    <location>
        <begin position="320"/>
        <end position="338"/>
    </location>
</feature>
<feature type="transmembrane region" description="Helical" evidence="5">
    <location>
        <begin position="344"/>
        <end position="368"/>
    </location>
</feature>
<dbReference type="PANTHER" id="PTHR23508:SF10">
    <property type="entry name" value="CARBOXYLIC ACID TRANSPORTER PROTEIN HOMOLOG"/>
    <property type="match status" value="1"/>
</dbReference>
<feature type="transmembrane region" description="Helical" evidence="5">
    <location>
        <begin position="16"/>
        <end position="39"/>
    </location>
</feature>
<evidence type="ECO:0000256" key="2">
    <source>
        <dbReference type="ARBA" id="ARBA00022692"/>
    </source>
</evidence>
<dbReference type="InterPro" id="IPR036259">
    <property type="entry name" value="MFS_trans_sf"/>
</dbReference>
<dbReference type="GO" id="GO:0005886">
    <property type="term" value="C:plasma membrane"/>
    <property type="evidence" value="ECO:0007669"/>
    <property type="project" value="TreeGrafter"/>
</dbReference>
<feature type="transmembrane region" description="Helical" evidence="5">
    <location>
        <begin position="175"/>
        <end position="195"/>
    </location>
</feature>
<dbReference type="AlphaFoldDB" id="A0A6G9IAY1"/>
<dbReference type="InterPro" id="IPR011701">
    <property type="entry name" value="MFS"/>
</dbReference>
<dbReference type="EMBL" id="CP050253">
    <property type="protein sequence ID" value="QIQ20979.1"/>
    <property type="molecule type" value="Genomic_DNA"/>
</dbReference>
<proteinExistence type="predicted"/>
<dbReference type="PROSITE" id="PS00216">
    <property type="entry name" value="SUGAR_TRANSPORT_1"/>
    <property type="match status" value="1"/>
</dbReference>
<keyword evidence="4 5" id="KW-0472">Membrane</keyword>
<keyword evidence="8" id="KW-1185">Reference proteome</keyword>
<evidence type="ECO:0000256" key="5">
    <source>
        <dbReference type="SAM" id="Phobius"/>
    </source>
</evidence>
<sequence length="434" mass="46902">MNIDIRQSLHTGSMNLFQIVAVTVCVLISFIDGFDVLAIAFTGPSITAQWGLSPEQLGLLFSSGLAGMVAGALLLSPLADKFGRRFIVLTCLAILSLGMFASGLSDSYEQLITLRIITGLGMGAILPAINTVVAEYSSNQYRSLAISIMAAGYTVGAMVGGILSIYLINSYGWRYVFFFGGAFSLLLIPIVIYQLPESLDFLLNSQNKQRLTKLNQLLVRLGLPTQTSYPEVTCRTNKQSQNAFKLLFTPAMLKTTLLLCCSYFMLMCSFYFLTNWTPKILVNLGYSTQTSITGSILMNLCGIVGGLSLGWLSRRYSVQVVTAVMLIVGFVAVVLFGFSQNVLIILLSLITLIGFTLFGAMAGLYATAPKVFPAEIRTTGTGFVLGIGRLGATIGPYLAGILIAANWSMESYFTALGLPLIISALCIWLIRKIA</sequence>
<feature type="transmembrane region" description="Helical" evidence="5">
    <location>
        <begin position="145"/>
        <end position="169"/>
    </location>
</feature>
<dbReference type="SUPFAM" id="SSF103473">
    <property type="entry name" value="MFS general substrate transporter"/>
    <property type="match status" value="1"/>
</dbReference>
<dbReference type="PANTHER" id="PTHR23508">
    <property type="entry name" value="CARBOXYLIC ACID TRANSPORTER PROTEIN HOMOLOG"/>
    <property type="match status" value="1"/>
</dbReference>
<dbReference type="PROSITE" id="PS50850">
    <property type="entry name" value="MFS"/>
    <property type="match status" value="1"/>
</dbReference>
<feature type="transmembrane region" description="Helical" evidence="5">
    <location>
        <begin position="380"/>
        <end position="405"/>
    </location>
</feature>
<gene>
    <name evidence="7" type="ORF">IPMB12_04365</name>
</gene>
<evidence type="ECO:0000256" key="1">
    <source>
        <dbReference type="ARBA" id="ARBA00004141"/>
    </source>
</evidence>
<dbReference type="Proteomes" id="UP000501168">
    <property type="component" value="Chromosome"/>
</dbReference>
<reference evidence="7 8" key="1">
    <citation type="submission" date="2020-03" db="EMBL/GenBank/DDBJ databases">
        <title>Complete genome sequence of Orbus sp. IPMB12 (BCRC 80908).</title>
        <authorList>
            <person name="Lo W.-S."/>
            <person name="Chang T.-H."/>
            <person name="Kuo C.-H."/>
        </authorList>
    </citation>
    <scope>NUCLEOTIDE SEQUENCE [LARGE SCALE GENOMIC DNA]</scope>
    <source>
        <strain evidence="7 8">IPMB12</strain>
    </source>
</reference>
<feature type="transmembrane region" description="Helical" evidence="5">
    <location>
        <begin position="86"/>
        <end position="105"/>
    </location>
</feature>
<dbReference type="KEGG" id="orb:IPMB12_04365"/>
<evidence type="ECO:0000256" key="3">
    <source>
        <dbReference type="ARBA" id="ARBA00022989"/>
    </source>
</evidence>
<accession>A0A6G9IAY1</accession>
<feature type="transmembrane region" description="Helical" evidence="5">
    <location>
        <begin position="251"/>
        <end position="272"/>
    </location>
</feature>
<dbReference type="RefSeq" id="WP_166915304.1">
    <property type="nucleotide sequence ID" value="NZ_CP050253.1"/>
</dbReference>
<dbReference type="Gene3D" id="1.20.1250.20">
    <property type="entry name" value="MFS general substrate transporter like domains"/>
    <property type="match status" value="1"/>
</dbReference>
<name>A0A6G9IAY1_9GAMM</name>
<dbReference type="InParanoid" id="A0A6G9IAY1"/>
<dbReference type="GO" id="GO:0046943">
    <property type="term" value="F:carboxylic acid transmembrane transporter activity"/>
    <property type="evidence" value="ECO:0007669"/>
    <property type="project" value="TreeGrafter"/>
</dbReference>
<protein>
    <submittedName>
        <fullName evidence="7">MFS transporter</fullName>
    </submittedName>
</protein>
<dbReference type="InterPro" id="IPR005829">
    <property type="entry name" value="Sugar_transporter_CS"/>
</dbReference>
<dbReference type="FunCoup" id="A0A6G9IAY1">
    <property type="interactions" value="40"/>
</dbReference>
<evidence type="ECO:0000313" key="7">
    <source>
        <dbReference type="EMBL" id="QIQ20979.1"/>
    </source>
</evidence>